<dbReference type="CDD" id="cd01392">
    <property type="entry name" value="HTH_LacI"/>
    <property type="match status" value="1"/>
</dbReference>
<evidence type="ECO:0000259" key="4">
    <source>
        <dbReference type="PROSITE" id="PS50932"/>
    </source>
</evidence>
<dbReference type="EMBL" id="PJEG01000001">
    <property type="protein sequence ID" value="PKD15700.1"/>
    <property type="molecule type" value="Genomic_DNA"/>
</dbReference>
<dbReference type="Gene3D" id="3.40.50.2300">
    <property type="match status" value="2"/>
</dbReference>
<keyword evidence="3" id="KW-0804">Transcription</keyword>
<dbReference type="Pfam" id="PF13377">
    <property type="entry name" value="Peripla_BP_3"/>
    <property type="match status" value="1"/>
</dbReference>
<evidence type="ECO:0000313" key="6">
    <source>
        <dbReference type="Proteomes" id="UP000232928"/>
    </source>
</evidence>
<dbReference type="GO" id="GO:0000976">
    <property type="term" value="F:transcription cis-regulatory region binding"/>
    <property type="evidence" value="ECO:0007669"/>
    <property type="project" value="TreeGrafter"/>
</dbReference>
<evidence type="ECO:0000256" key="2">
    <source>
        <dbReference type="ARBA" id="ARBA00023125"/>
    </source>
</evidence>
<name>A0A2N0TLT2_BIFLN</name>
<organism evidence="5 6">
    <name type="scientific">Bifidobacterium longum</name>
    <dbReference type="NCBI Taxonomy" id="216816"/>
    <lineage>
        <taxon>Bacteria</taxon>
        <taxon>Bacillati</taxon>
        <taxon>Actinomycetota</taxon>
        <taxon>Actinomycetes</taxon>
        <taxon>Bifidobacteriales</taxon>
        <taxon>Bifidobacteriaceae</taxon>
        <taxon>Bifidobacterium</taxon>
    </lineage>
</organism>
<evidence type="ECO:0000256" key="3">
    <source>
        <dbReference type="ARBA" id="ARBA00023163"/>
    </source>
</evidence>
<proteinExistence type="predicted"/>
<dbReference type="PANTHER" id="PTHR30146">
    <property type="entry name" value="LACI-RELATED TRANSCRIPTIONAL REPRESSOR"/>
    <property type="match status" value="1"/>
</dbReference>
<feature type="domain" description="HTH lacI-type" evidence="4">
    <location>
        <begin position="3"/>
        <end position="57"/>
    </location>
</feature>
<dbReference type="PANTHER" id="PTHR30146:SF109">
    <property type="entry name" value="HTH-TYPE TRANSCRIPTIONAL REGULATOR GALS"/>
    <property type="match status" value="1"/>
</dbReference>
<dbReference type="InterPro" id="IPR046335">
    <property type="entry name" value="LacI/GalR-like_sensor"/>
</dbReference>
<dbReference type="PROSITE" id="PS50932">
    <property type="entry name" value="HTH_LACI_2"/>
    <property type="match status" value="1"/>
</dbReference>
<dbReference type="Proteomes" id="UP000232928">
    <property type="component" value="Unassembled WGS sequence"/>
</dbReference>
<dbReference type="GO" id="GO:0003700">
    <property type="term" value="F:DNA-binding transcription factor activity"/>
    <property type="evidence" value="ECO:0007669"/>
    <property type="project" value="TreeGrafter"/>
</dbReference>
<dbReference type="AlphaFoldDB" id="A0A2N0TLT2"/>
<accession>A0A2N0TLT2</accession>
<dbReference type="CDD" id="cd06267">
    <property type="entry name" value="PBP1_LacI_sugar_binding-like"/>
    <property type="match status" value="1"/>
</dbReference>
<sequence>MKASVNDVAERAGVSVSTVSRAFTRPELVSERTRKKVLQVAEELNFSVSRSAAALKRGQTFRIALLSGGHIDWFSARILEGLNSVLHETGYDFSIYAISHDEERARFFEQLPVRRNADAIIVSSFNLNRDETERLRAMGIPVVGINVVSTDGFDASIGIDDIGAIQMLVRHLVSLGHRRIAYLYEEAISPLRFSSYRRVTGFTDLCDELEGVSVTAIKVGNGDDCINAAVTALFSSSEPPTAICVHQDSWAIPLFLRLPQYGIRIPEDLSITGFDDSDFAEEVGLTTIRQRPRDMAATAARMALDLIDGKTLETPHITAPVQLMLRHSTAAPRA</sequence>
<dbReference type="RefSeq" id="WP_101027261.1">
    <property type="nucleotide sequence ID" value="NZ_PJEG01000001.1"/>
</dbReference>
<dbReference type="InterPro" id="IPR000843">
    <property type="entry name" value="HTH_LacI"/>
</dbReference>
<dbReference type="SUPFAM" id="SSF47413">
    <property type="entry name" value="lambda repressor-like DNA-binding domains"/>
    <property type="match status" value="1"/>
</dbReference>
<dbReference type="InterPro" id="IPR028082">
    <property type="entry name" value="Peripla_BP_I"/>
</dbReference>
<keyword evidence="2" id="KW-0238">DNA-binding</keyword>
<protein>
    <submittedName>
        <fullName evidence="5">LacI family transcriptional regulator</fullName>
    </submittedName>
</protein>
<dbReference type="SUPFAM" id="SSF53822">
    <property type="entry name" value="Periplasmic binding protein-like I"/>
    <property type="match status" value="1"/>
</dbReference>
<reference evidence="5 6" key="1">
    <citation type="submission" date="2017-12" db="EMBL/GenBank/DDBJ databases">
        <title>Bifidobacterium longum APC/DPC strains.</title>
        <authorList>
            <person name="Arboleya S."/>
        </authorList>
    </citation>
    <scope>NUCLEOTIDE SEQUENCE [LARGE SCALE GENOMIC DNA]</scope>
    <source>
        <strain evidence="5 6">APC1461</strain>
    </source>
</reference>
<evidence type="ECO:0000256" key="1">
    <source>
        <dbReference type="ARBA" id="ARBA00023015"/>
    </source>
</evidence>
<dbReference type="SMART" id="SM00354">
    <property type="entry name" value="HTH_LACI"/>
    <property type="match status" value="1"/>
</dbReference>
<dbReference type="InterPro" id="IPR010982">
    <property type="entry name" value="Lambda_DNA-bd_dom_sf"/>
</dbReference>
<comment type="caution">
    <text evidence="5">The sequence shown here is derived from an EMBL/GenBank/DDBJ whole genome shotgun (WGS) entry which is preliminary data.</text>
</comment>
<dbReference type="Gene3D" id="1.10.260.40">
    <property type="entry name" value="lambda repressor-like DNA-binding domains"/>
    <property type="match status" value="1"/>
</dbReference>
<evidence type="ECO:0000313" key="5">
    <source>
        <dbReference type="EMBL" id="PKD15700.1"/>
    </source>
</evidence>
<dbReference type="Pfam" id="PF00356">
    <property type="entry name" value="LacI"/>
    <property type="match status" value="1"/>
</dbReference>
<gene>
    <name evidence="5" type="ORF">APC1461_0022</name>
</gene>
<keyword evidence="1" id="KW-0805">Transcription regulation</keyword>